<protein>
    <submittedName>
        <fullName evidence="2">Unnamed protein product</fullName>
    </submittedName>
</protein>
<keyword evidence="3" id="KW-1185">Reference proteome</keyword>
<name>A0A9W6XP72_9STRA</name>
<dbReference type="AlphaFoldDB" id="A0A9W6XP72"/>
<dbReference type="Pfam" id="PF22936">
    <property type="entry name" value="Pol_BBD"/>
    <property type="match status" value="1"/>
</dbReference>
<proteinExistence type="predicted"/>
<reference evidence="2" key="1">
    <citation type="submission" date="2023-04" db="EMBL/GenBank/DDBJ databases">
        <title>Phytophthora fragariaefolia NBRC 109709.</title>
        <authorList>
            <person name="Ichikawa N."/>
            <person name="Sato H."/>
            <person name="Tonouchi N."/>
        </authorList>
    </citation>
    <scope>NUCLEOTIDE SEQUENCE</scope>
    <source>
        <strain evidence="2">NBRC 109709</strain>
    </source>
</reference>
<dbReference type="EMBL" id="BSXT01001456">
    <property type="protein sequence ID" value="GMF42598.1"/>
    <property type="molecule type" value="Genomic_DNA"/>
</dbReference>
<evidence type="ECO:0000313" key="2">
    <source>
        <dbReference type="EMBL" id="GMF42598.1"/>
    </source>
</evidence>
<accession>A0A9W6XP72</accession>
<dbReference type="Proteomes" id="UP001165121">
    <property type="component" value="Unassembled WGS sequence"/>
</dbReference>
<feature type="domain" description="Retrovirus-related Pol polyprotein from transposon TNT 1-94-like beta-barrel" evidence="1">
    <location>
        <begin position="2"/>
        <end position="54"/>
    </location>
</feature>
<dbReference type="OrthoDB" id="6761949at2759"/>
<organism evidence="2 3">
    <name type="scientific">Phytophthora fragariaefolia</name>
    <dbReference type="NCBI Taxonomy" id="1490495"/>
    <lineage>
        <taxon>Eukaryota</taxon>
        <taxon>Sar</taxon>
        <taxon>Stramenopiles</taxon>
        <taxon>Oomycota</taxon>
        <taxon>Peronosporomycetes</taxon>
        <taxon>Peronosporales</taxon>
        <taxon>Peronosporaceae</taxon>
        <taxon>Phytophthora</taxon>
    </lineage>
</organism>
<comment type="caution">
    <text evidence="2">The sequence shown here is derived from an EMBL/GenBank/DDBJ whole genome shotgun (WGS) entry which is preliminary data.</text>
</comment>
<dbReference type="InterPro" id="IPR054722">
    <property type="entry name" value="PolX-like_BBD"/>
</dbReference>
<sequence>MTVIVTSGERLRVSGIGSVCFAIGESQTEKLTDVLFVPELDLMLRSIPSLVAKGAEVLFQDDPYDIRFGGRLIARVHKEGKLFLRQAKSVGERGIPENAAAAATARPTGAQLWDARLGHIGASRMPSVARAVDGVPVVNAVSDEHDFCDG</sequence>
<gene>
    <name evidence="2" type="ORF">Pfra01_001402700</name>
</gene>
<evidence type="ECO:0000313" key="3">
    <source>
        <dbReference type="Proteomes" id="UP001165121"/>
    </source>
</evidence>
<evidence type="ECO:0000259" key="1">
    <source>
        <dbReference type="Pfam" id="PF22936"/>
    </source>
</evidence>